<dbReference type="Pfam" id="PF00672">
    <property type="entry name" value="HAMP"/>
    <property type="match status" value="1"/>
</dbReference>
<evidence type="ECO:0000256" key="5">
    <source>
        <dbReference type="ARBA" id="ARBA00022679"/>
    </source>
</evidence>
<dbReference type="CDD" id="cd06225">
    <property type="entry name" value="HAMP"/>
    <property type="match status" value="1"/>
</dbReference>
<evidence type="ECO:0000256" key="1">
    <source>
        <dbReference type="ARBA" id="ARBA00000085"/>
    </source>
</evidence>
<dbReference type="SMART" id="SM00387">
    <property type="entry name" value="HATPase_c"/>
    <property type="match status" value="1"/>
</dbReference>
<accession>A0ABV5YJV4</accession>
<keyword evidence="9" id="KW-0902">Two-component regulatory system</keyword>
<keyword evidence="6 11" id="KW-0812">Transmembrane</keyword>
<dbReference type="PRINTS" id="PR00344">
    <property type="entry name" value="BCTRLSENSOR"/>
</dbReference>
<evidence type="ECO:0000256" key="7">
    <source>
        <dbReference type="ARBA" id="ARBA00022777"/>
    </source>
</evidence>
<keyword evidence="14" id="KW-0547">Nucleotide-binding</keyword>
<dbReference type="SMART" id="SM00304">
    <property type="entry name" value="HAMP"/>
    <property type="match status" value="1"/>
</dbReference>
<keyword evidence="15" id="KW-1185">Reference proteome</keyword>
<dbReference type="Gene3D" id="1.10.287.130">
    <property type="match status" value="1"/>
</dbReference>
<evidence type="ECO:0000256" key="6">
    <source>
        <dbReference type="ARBA" id="ARBA00022692"/>
    </source>
</evidence>
<organism evidence="14 15">
    <name type="scientific">Actinoallomurus acaciae</name>
    <dbReference type="NCBI Taxonomy" id="502577"/>
    <lineage>
        <taxon>Bacteria</taxon>
        <taxon>Bacillati</taxon>
        <taxon>Actinomycetota</taxon>
        <taxon>Actinomycetes</taxon>
        <taxon>Streptosporangiales</taxon>
        <taxon>Thermomonosporaceae</taxon>
        <taxon>Actinoallomurus</taxon>
    </lineage>
</organism>
<evidence type="ECO:0000313" key="14">
    <source>
        <dbReference type="EMBL" id="MFB9834394.1"/>
    </source>
</evidence>
<dbReference type="PROSITE" id="PS50885">
    <property type="entry name" value="HAMP"/>
    <property type="match status" value="1"/>
</dbReference>
<evidence type="ECO:0000259" key="13">
    <source>
        <dbReference type="PROSITE" id="PS50885"/>
    </source>
</evidence>
<dbReference type="InterPro" id="IPR004358">
    <property type="entry name" value="Sig_transdc_His_kin-like_C"/>
</dbReference>
<reference evidence="14 15" key="1">
    <citation type="submission" date="2024-09" db="EMBL/GenBank/DDBJ databases">
        <authorList>
            <person name="Sun Q."/>
            <person name="Mori K."/>
        </authorList>
    </citation>
    <scope>NUCLEOTIDE SEQUENCE [LARGE SCALE GENOMIC DNA]</scope>
    <source>
        <strain evidence="14 15">TBRC 0563</strain>
    </source>
</reference>
<dbReference type="SUPFAM" id="SSF55874">
    <property type="entry name" value="ATPase domain of HSP90 chaperone/DNA topoisomerase II/histidine kinase"/>
    <property type="match status" value="1"/>
</dbReference>
<evidence type="ECO:0000259" key="12">
    <source>
        <dbReference type="PROSITE" id="PS50109"/>
    </source>
</evidence>
<evidence type="ECO:0000313" key="15">
    <source>
        <dbReference type="Proteomes" id="UP001589627"/>
    </source>
</evidence>
<dbReference type="RefSeq" id="WP_378203906.1">
    <property type="nucleotide sequence ID" value="NZ_JBHLZP010000136.1"/>
</dbReference>
<feature type="transmembrane region" description="Helical" evidence="11">
    <location>
        <begin position="145"/>
        <end position="163"/>
    </location>
</feature>
<sequence>MRRRIVMLTVLSAILAISLFGVPLAAGVAHYYMADERSELTRFATEATVTVSGAQLSGRDPTELPSTEPGVQLAVYDHAGRRIGGDGPAVADVAVRGALHGVPANGQDGSDLVVTVPVANNEHVTGAIRAAAGKMFVYRRVARTWLLMLAVACAAVLITALLARRQARRLARPLEEMSAMAERLGDGDFSVRARPSGIPEIDSTGASLSTTAGRLGDLLARERAFSADASHQLRTPLTGLRLQLESMLDAPGRTRAEEINQAMAEADRLQRTIDDLLALARDVPRHNEPLDLDGLLEEARETWQADPAGKGRPLRIRVDPDLPATGASTAAARQILHVLLDNAIRHGAGTVTVNVRDAGEALAIDVSDQGPGIERSPDELFRRRTETAGHGIGLAMARRLAEAEGGRLRLARPSPPTFTLLLPGA</sequence>
<dbReference type="PANTHER" id="PTHR45436">
    <property type="entry name" value="SENSOR HISTIDINE KINASE YKOH"/>
    <property type="match status" value="1"/>
</dbReference>
<dbReference type="PANTHER" id="PTHR45436:SF5">
    <property type="entry name" value="SENSOR HISTIDINE KINASE TRCS"/>
    <property type="match status" value="1"/>
</dbReference>
<dbReference type="Pfam" id="PF00512">
    <property type="entry name" value="HisKA"/>
    <property type="match status" value="1"/>
</dbReference>
<dbReference type="InterPro" id="IPR003660">
    <property type="entry name" value="HAMP_dom"/>
</dbReference>
<dbReference type="EMBL" id="JBHLZP010000136">
    <property type="protein sequence ID" value="MFB9834394.1"/>
    <property type="molecule type" value="Genomic_DNA"/>
</dbReference>
<evidence type="ECO:0000256" key="2">
    <source>
        <dbReference type="ARBA" id="ARBA00004236"/>
    </source>
</evidence>
<protein>
    <recommendedName>
        <fullName evidence="3">histidine kinase</fullName>
        <ecNumber evidence="3">2.7.13.3</ecNumber>
    </recommendedName>
</protein>
<dbReference type="InterPro" id="IPR036890">
    <property type="entry name" value="HATPase_C_sf"/>
</dbReference>
<dbReference type="SMART" id="SM00388">
    <property type="entry name" value="HisKA"/>
    <property type="match status" value="1"/>
</dbReference>
<keyword evidence="10 11" id="KW-0472">Membrane</keyword>
<dbReference type="InterPro" id="IPR003594">
    <property type="entry name" value="HATPase_dom"/>
</dbReference>
<evidence type="ECO:0000256" key="8">
    <source>
        <dbReference type="ARBA" id="ARBA00022989"/>
    </source>
</evidence>
<dbReference type="Pfam" id="PF02518">
    <property type="entry name" value="HATPase_c"/>
    <property type="match status" value="1"/>
</dbReference>
<dbReference type="Gene3D" id="6.10.340.10">
    <property type="match status" value="1"/>
</dbReference>
<dbReference type="InterPro" id="IPR005467">
    <property type="entry name" value="His_kinase_dom"/>
</dbReference>
<proteinExistence type="predicted"/>
<dbReference type="Gene3D" id="3.30.565.10">
    <property type="entry name" value="Histidine kinase-like ATPase, C-terminal domain"/>
    <property type="match status" value="1"/>
</dbReference>
<keyword evidence="8 11" id="KW-1133">Transmembrane helix</keyword>
<dbReference type="InterPro" id="IPR036097">
    <property type="entry name" value="HisK_dim/P_sf"/>
</dbReference>
<evidence type="ECO:0000256" key="3">
    <source>
        <dbReference type="ARBA" id="ARBA00012438"/>
    </source>
</evidence>
<gene>
    <name evidence="14" type="ORF">ACFFNX_19620</name>
</gene>
<evidence type="ECO:0000256" key="11">
    <source>
        <dbReference type="SAM" id="Phobius"/>
    </source>
</evidence>
<comment type="caution">
    <text evidence="14">The sequence shown here is derived from an EMBL/GenBank/DDBJ whole genome shotgun (WGS) entry which is preliminary data.</text>
</comment>
<evidence type="ECO:0000256" key="9">
    <source>
        <dbReference type="ARBA" id="ARBA00023012"/>
    </source>
</evidence>
<dbReference type="CDD" id="cd00082">
    <property type="entry name" value="HisKA"/>
    <property type="match status" value="1"/>
</dbReference>
<feature type="domain" description="HAMP" evidence="13">
    <location>
        <begin position="168"/>
        <end position="220"/>
    </location>
</feature>
<dbReference type="InterPro" id="IPR050428">
    <property type="entry name" value="TCS_sensor_his_kinase"/>
</dbReference>
<dbReference type="SUPFAM" id="SSF47384">
    <property type="entry name" value="Homodimeric domain of signal transducing histidine kinase"/>
    <property type="match status" value="1"/>
</dbReference>
<dbReference type="InterPro" id="IPR003661">
    <property type="entry name" value="HisK_dim/P_dom"/>
</dbReference>
<name>A0ABV5YJV4_9ACTN</name>
<comment type="subcellular location">
    <subcellularLocation>
        <location evidence="2">Cell membrane</location>
    </subcellularLocation>
</comment>
<dbReference type="Proteomes" id="UP001589627">
    <property type="component" value="Unassembled WGS sequence"/>
</dbReference>
<dbReference type="PROSITE" id="PS50109">
    <property type="entry name" value="HIS_KIN"/>
    <property type="match status" value="1"/>
</dbReference>
<dbReference type="EC" id="2.7.13.3" evidence="3"/>
<evidence type="ECO:0000256" key="4">
    <source>
        <dbReference type="ARBA" id="ARBA00022553"/>
    </source>
</evidence>
<dbReference type="GO" id="GO:0005524">
    <property type="term" value="F:ATP binding"/>
    <property type="evidence" value="ECO:0007669"/>
    <property type="project" value="UniProtKB-KW"/>
</dbReference>
<keyword evidence="5" id="KW-0808">Transferase</keyword>
<keyword evidence="7" id="KW-0418">Kinase</keyword>
<comment type="catalytic activity">
    <reaction evidence="1">
        <text>ATP + protein L-histidine = ADP + protein N-phospho-L-histidine.</text>
        <dbReference type="EC" id="2.7.13.3"/>
    </reaction>
</comment>
<evidence type="ECO:0000256" key="10">
    <source>
        <dbReference type="ARBA" id="ARBA00023136"/>
    </source>
</evidence>
<feature type="domain" description="Histidine kinase" evidence="12">
    <location>
        <begin position="228"/>
        <end position="425"/>
    </location>
</feature>
<keyword evidence="4" id="KW-0597">Phosphoprotein</keyword>
<keyword evidence="14" id="KW-0067">ATP-binding</keyword>